<sequence>MPRLKYLPSAQADLVRILTYVTHESGSLPIGRRFVDVLRRKCADLAGLPGMLGTPRPELRPDIRSFPFRGYVIFFRYVDDRTTF</sequence>
<evidence type="ECO:0000313" key="2">
    <source>
        <dbReference type="EMBL" id="MCE7027523.1"/>
    </source>
</evidence>
<organism evidence="2 3">
    <name type="scientific">Jiella avicenniae</name>
    <dbReference type="NCBI Taxonomy" id="2907202"/>
    <lineage>
        <taxon>Bacteria</taxon>
        <taxon>Pseudomonadati</taxon>
        <taxon>Pseudomonadota</taxon>
        <taxon>Alphaproteobacteria</taxon>
        <taxon>Hyphomicrobiales</taxon>
        <taxon>Aurantimonadaceae</taxon>
        <taxon>Jiella</taxon>
    </lineage>
</organism>
<dbReference type="InterPro" id="IPR035093">
    <property type="entry name" value="RelE/ParE_toxin_dom_sf"/>
</dbReference>
<evidence type="ECO:0000313" key="3">
    <source>
        <dbReference type="Proteomes" id="UP001139035"/>
    </source>
</evidence>
<keyword evidence="3" id="KW-1185">Reference proteome</keyword>
<name>A0A9X1TAV5_9HYPH</name>
<dbReference type="Gene3D" id="3.30.2310.20">
    <property type="entry name" value="RelE-like"/>
    <property type="match status" value="1"/>
</dbReference>
<proteinExistence type="predicted"/>
<keyword evidence="1" id="KW-1277">Toxin-antitoxin system</keyword>
<dbReference type="AlphaFoldDB" id="A0A9X1TAV5"/>
<dbReference type="Pfam" id="PF05016">
    <property type="entry name" value="ParE_toxin"/>
    <property type="match status" value="1"/>
</dbReference>
<dbReference type="Proteomes" id="UP001139035">
    <property type="component" value="Unassembled WGS sequence"/>
</dbReference>
<gene>
    <name evidence="2" type="ORF">LZD57_05930</name>
</gene>
<accession>A0A9X1TAV5</accession>
<comment type="caution">
    <text evidence="2">The sequence shown here is derived from an EMBL/GenBank/DDBJ whole genome shotgun (WGS) entry which is preliminary data.</text>
</comment>
<dbReference type="EMBL" id="JAJUWU010000004">
    <property type="protein sequence ID" value="MCE7027523.1"/>
    <property type="molecule type" value="Genomic_DNA"/>
</dbReference>
<protein>
    <submittedName>
        <fullName evidence="2">Type II toxin-antitoxin system RelE/ParE family toxin</fullName>
    </submittedName>
</protein>
<dbReference type="RefSeq" id="WP_233718463.1">
    <property type="nucleotide sequence ID" value="NZ_JAJUWU010000004.1"/>
</dbReference>
<dbReference type="InterPro" id="IPR007712">
    <property type="entry name" value="RelE/ParE_toxin"/>
</dbReference>
<reference evidence="2" key="1">
    <citation type="submission" date="2022-01" db="EMBL/GenBank/DDBJ databases">
        <title>Jiella avicenniae sp. nov., a novel endophytic bacterium isolated from bark of Avicennia marina.</title>
        <authorList>
            <person name="Tuo L."/>
        </authorList>
    </citation>
    <scope>NUCLEOTIDE SEQUENCE</scope>
    <source>
        <strain evidence="2">CBK1P-4</strain>
    </source>
</reference>
<evidence type="ECO:0000256" key="1">
    <source>
        <dbReference type="ARBA" id="ARBA00022649"/>
    </source>
</evidence>